<feature type="compositionally biased region" description="Low complexity" evidence="1">
    <location>
        <begin position="32"/>
        <end position="55"/>
    </location>
</feature>
<organism evidence="3 4">
    <name type="scientific">Euzebya pacifica</name>
    <dbReference type="NCBI Taxonomy" id="1608957"/>
    <lineage>
        <taxon>Bacteria</taxon>
        <taxon>Bacillati</taxon>
        <taxon>Actinomycetota</taxon>
        <taxon>Nitriliruptoria</taxon>
        <taxon>Euzebyales</taxon>
    </lineage>
</organism>
<keyword evidence="4" id="KW-1185">Reference proteome</keyword>
<name>A0A346XY97_9ACTN</name>
<protein>
    <submittedName>
        <fullName evidence="3">Uncharacterized protein</fullName>
    </submittedName>
</protein>
<dbReference type="Proteomes" id="UP000264006">
    <property type="component" value="Chromosome"/>
</dbReference>
<dbReference type="EMBL" id="CP031165">
    <property type="protein sequence ID" value="AXV07194.1"/>
    <property type="molecule type" value="Genomic_DNA"/>
</dbReference>
<feature type="signal peptide" evidence="2">
    <location>
        <begin position="1"/>
        <end position="16"/>
    </location>
</feature>
<evidence type="ECO:0000313" key="3">
    <source>
        <dbReference type="EMBL" id="AXV07194.1"/>
    </source>
</evidence>
<dbReference type="Gene3D" id="2.60.40.420">
    <property type="entry name" value="Cupredoxins - blue copper proteins"/>
    <property type="match status" value="1"/>
</dbReference>
<gene>
    <name evidence="3" type="ORF">DVS28_a2513</name>
</gene>
<accession>A0A346XY97</accession>
<dbReference type="InterPro" id="IPR008972">
    <property type="entry name" value="Cupredoxin"/>
</dbReference>
<proteinExistence type="predicted"/>
<keyword evidence="2" id="KW-0732">Signal</keyword>
<dbReference type="KEGG" id="euz:DVS28_a2513"/>
<feature type="chain" id="PRO_5039584038" evidence="2">
    <location>
        <begin position="17"/>
        <end position="184"/>
    </location>
</feature>
<evidence type="ECO:0000256" key="1">
    <source>
        <dbReference type="SAM" id="MobiDB-lite"/>
    </source>
</evidence>
<dbReference type="SUPFAM" id="SSF49503">
    <property type="entry name" value="Cupredoxins"/>
    <property type="match status" value="1"/>
</dbReference>
<reference evidence="3 4" key="1">
    <citation type="submission" date="2018-09" db="EMBL/GenBank/DDBJ databases">
        <title>Complete genome sequence of Euzebya sp. DY32-46 isolated from seawater of Pacific Ocean.</title>
        <authorList>
            <person name="Xu L."/>
            <person name="Wu Y.-H."/>
            <person name="Xu X.-W."/>
        </authorList>
    </citation>
    <scope>NUCLEOTIDE SEQUENCE [LARGE SCALE GENOMIC DNA]</scope>
    <source>
        <strain evidence="3 4">DY32-46</strain>
    </source>
</reference>
<feature type="region of interest" description="Disordered" evidence="1">
    <location>
        <begin position="17"/>
        <end position="56"/>
    </location>
</feature>
<dbReference type="OrthoDB" id="345021at2"/>
<dbReference type="AlphaFoldDB" id="A0A346XY97"/>
<sequence>MLALALVSALALTACGSDDGASVTTLGEEDGSSSSSASGSSSSSASSSASATGTGELACAPVNPDMEADAIETIDIVAVDYGYEPESVEAPSGIVTFALDNQGAENHELAFLPGGGEVPFTDGAPDEAALEDAGAFELEAFSSGQTCNATYDLEPGEYTLFCIIETADGETHYELGMQGTLTVS</sequence>
<evidence type="ECO:0000256" key="2">
    <source>
        <dbReference type="SAM" id="SignalP"/>
    </source>
</evidence>
<evidence type="ECO:0000313" key="4">
    <source>
        <dbReference type="Proteomes" id="UP000264006"/>
    </source>
</evidence>